<accession>A0A3B0RNV7</accession>
<organism evidence="1">
    <name type="scientific">hydrothermal vent metagenome</name>
    <dbReference type="NCBI Taxonomy" id="652676"/>
    <lineage>
        <taxon>unclassified sequences</taxon>
        <taxon>metagenomes</taxon>
        <taxon>ecological metagenomes</taxon>
    </lineage>
</organism>
<dbReference type="EMBL" id="UOEE01000168">
    <property type="protein sequence ID" value="VAV93589.1"/>
    <property type="molecule type" value="Genomic_DNA"/>
</dbReference>
<protein>
    <recommendedName>
        <fullName evidence="2">Integral membrane protein</fullName>
    </recommendedName>
</protein>
<dbReference type="GO" id="GO:0005886">
    <property type="term" value="C:plasma membrane"/>
    <property type="evidence" value="ECO:0007669"/>
    <property type="project" value="TreeGrafter"/>
</dbReference>
<evidence type="ECO:0000313" key="1">
    <source>
        <dbReference type="EMBL" id="VAV93589.1"/>
    </source>
</evidence>
<dbReference type="PANTHER" id="PTHR34821">
    <property type="entry name" value="INNER MEMBRANE PROTEIN YDCZ"/>
    <property type="match status" value="1"/>
</dbReference>
<reference evidence="1" key="1">
    <citation type="submission" date="2018-06" db="EMBL/GenBank/DDBJ databases">
        <authorList>
            <person name="Zhirakovskaya E."/>
        </authorList>
    </citation>
    <scope>NUCLEOTIDE SEQUENCE</scope>
</reference>
<proteinExistence type="predicted"/>
<name>A0A3B0RNV7_9ZZZZ</name>
<dbReference type="Pfam" id="PF04657">
    <property type="entry name" value="DMT_YdcZ"/>
    <property type="match status" value="1"/>
</dbReference>
<dbReference type="InterPro" id="IPR006750">
    <property type="entry name" value="YdcZ"/>
</dbReference>
<dbReference type="AlphaFoldDB" id="A0A3B0RNV7"/>
<sequence>MLNTLFILAAIVVGGLLTVQGILNSQLAHSLNHPMQATLISFFVALIAILAFMAFRGIPLPSIVLLKPLPPYLFIGGFLGVIYVTTVLVLMPKIGATNVVFAIFIGQTLVSITVDHFGVAGIPQHQLNLPRIAGIVLLFAGLYLVQMKPAG</sequence>
<evidence type="ECO:0008006" key="2">
    <source>
        <dbReference type="Google" id="ProtNLM"/>
    </source>
</evidence>
<gene>
    <name evidence="1" type="ORF">MNBD_ALPHA06-725</name>
</gene>
<dbReference type="PANTHER" id="PTHR34821:SF2">
    <property type="entry name" value="INNER MEMBRANE PROTEIN YDCZ"/>
    <property type="match status" value="1"/>
</dbReference>